<name>D6WIK7_TRICA</name>
<evidence type="ECO:0000259" key="8">
    <source>
        <dbReference type="PROSITE" id="PS50076"/>
    </source>
</evidence>
<reference evidence="9 10" key="2">
    <citation type="journal article" date="2010" name="Nucleic Acids Res.">
        <title>BeetleBase in 2010: revisions to provide comprehensive genomic information for Tribolium castaneum.</title>
        <authorList>
            <person name="Kim H.S."/>
            <person name="Murphy T."/>
            <person name="Xia J."/>
            <person name="Caragea D."/>
            <person name="Park Y."/>
            <person name="Beeman R.W."/>
            <person name="Lorenzen M.D."/>
            <person name="Butcher S."/>
            <person name="Manak J.R."/>
            <person name="Brown S.J."/>
        </authorList>
    </citation>
    <scope>GENOME REANNOTATION</scope>
    <source>
        <strain evidence="9 10">Georgia GA2</strain>
    </source>
</reference>
<organism evidence="9 10">
    <name type="scientific">Tribolium castaneum</name>
    <name type="common">Red flour beetle</name>
    <dbReference type="NCBI Taxonomy" id="7070"/>
    <lineage>
        <taxon>Eukaryota</taxon>
        <taxon>Metazoa</taxon>
        <taxon>Ecdysozoa</taxon>
        <taxon>Arthropoda</taxon>
        <taxon>Hexapoda</taxon>
        <taxon>Insecta</taxon>
        <taxon>Pterygota</taxon>
        <taxon>Neoptera</taxon>
        <taxon>Endopterygota</taxon>
        <taxon>Coleoptera</taxon>
        <taxon>Polyphaga</taxon>
        <taxon>Cucujiformia</taxon>
        <taxon>Tenebrionidae</taxon>
        <taxon>Tenebrionidae incertae sedis</taxon>
        <taxon>Tribolium</taxon>
    </lineage>
</organism>
<dbReference type="Pfam" id="PF00226">
    <property type="entry name" value="DnaJ"/>
    <property type="match status" value="1"/>
</dbReference>
<sequence length="360" mass="42426">MHASAPRKSIVWAYVWWLFGGIFGLHLFYLERDAHAFLTWSTLGGYGLGWLADVTKIPRYVRDCNDDPKFLEELGERMRKNRKPPFSTSRFISAVMVGYLWGQLVIMAIPEDEVWGFNWKIFHWVIPFAVALGVWVVGNIGREKGKPWLTIFASYSSYLTRWYFPDENIWLTVMVFCAALTFDTFSKEWRRTPRKKKTFIRRITVLIICAMLYVALWSSYFYFNGKITDANGDEIPVHEAIHHFFTSPWWTDLKQSLYDTYQYAQHHGWYEIWRQIIELSDPQGEQNSYKVLGVGPSSSQSEITAKWRALSREWHPDKVKDPEQRQAAQDKFMEIQQAYEILSNIKSKRKRKNKKSVAND</sequence>
<dbReference type="InterPro" id="IPR036869">
    <property type="entry name" value="J_dom_sf"/>
</dbReference>
<feature type="transmembrane region" description="Helical" evidence="7">
    <location>
        <begin position="12"/>
        <end position="29"/>
    </location>
</feature>
<dbReference type="PANTHER" id="PTHR44733:SF1">
    <property type="entry name" value="DNAJ HOMOLOG SUBFAMILY C MEMBER 22"/>
    <property type="match status" value="1"/>
</dbReference>
<dbReference type="GO" id="GO:0016020">
    <property type="term" value="C:membrane"/>
    <property type="evidence" value="ECO:0000318"/>
    <property type="project" value="GO_Central"/>
</dbReference>
<keyword evidence="6 7" id="KW-0472">Membrane</keyword>
<feature type="transmembrane region" description="Helical" evidence="7">
    <location>
        <begin position="147"/>
        <end position="163"/>
    </location>
</feature>
<evidence type="ECO:0000313" key="10">
    <source>
        <dbReference type="Proteomes" id="UP000007266"/>
    </source>
</evidence>
<dbReference type="KEGG" id="tca:659771"/>
<feature type="domain" description="J" evidence="8">
    <location>
        <begin position="287"/>
        <end position="356"/>
    </location>
</feature>
<dbReference type="Pfam" id="PF05154">
    <property type="entry name" value="TM2"/>
    <property type="match status" value="1"/>
</dbReference>
<feature type="transmembrane region" description="Helical" evidence="7">
    <location>
        <begin position="121"/>
        <end position="140"/>
    </location>
</feature>
<dbReference type="PRINTS" id="PR00625">
    <property type="entry name" value="JDOMAIN"/>
</dbReference>
<dbReference type="SMART" id="SM00271">
    <property type="entry name" value="DnaJ"/>
    <property type="match status" value="1"/>
</dbReference>
<dbReference type="InterPro" id="IPR007829">
    <property type="entry name" value="TM2"/>
</dbReference>
<dbReference type="CDD" id="cd06257">
    <property type="entry name" value="DnaJ"/>
    <property type="match status" value="1"/>
</dbReference>
<proteinExistence type="predicted"/>
<comment type="function">
    <text evidence="1">May function as a co-chaperone.</text>
</comment>
<dbReference type="SUPFAM" id="SSF46565">
    <property type="entry name" value="Chaperone J-domain"/>
    <property type="match status" value="1"/>
</dbReference>
<feature type="transmembrane region" description="Helical" evidence="7">
    <location>
        <begin position="205"/>
        <end position="223"/>
    </location>
</feature>
<keyword evidence="10" id="KW-1185">Reference proteome</keyword>
<reference evidence="9 10" key="1">
    <citation type="journal article" date="2008" name="Nature">
        <title>The genome of the model beetle and pest Tribolium castaneum.</title>
        <authorList>
            <consortium name="Tribolium Genome Sequencing Consortium"/>
            <person name="Richards S."/>
            <person name="Gibbs R.A."/>
            <person name="Weinstock G.M."/>
            <person name="Brown S.J."/>
            <person name="Denell R."/>
            <person name="Beeman R.W."/>
            <person name="Gibbs R."/>
            <person name="Beeman R.W."/>
            <person name="Brown S.J."/>
            <person name="Bucher G."/>
            <person name="Friedrich M."/>
            <person name="Grimmelikhuijzen C.J."/>
            <person name="Klingler M."/>
            <person name="Lorenzen M."/>
            <person name="Richards S."/>
            <person name="Roth S."/>
            <person name="Schroder R."/>
            <person name="Tautz D."/>
            <person name="Zdobnov E.M."/>
            <person name="Muzny D."/>
            <person name="Gibbs R.A."/>
            <person name="Weinstock G.M."/>
            <person name="Attaway T."/>
            <person name="Bell S."/>
            <person name="Buhay C.J."/>
            <person name="Chandrabose M.N."/>
            <person name="Chavez D."/>
            <person name="Clerk-Blankenburg K.P."/>
            <person name="Cree A."/>
            <person name="Dao M."/>
            <person name="Davis C."/>
            <person name="Chacko J."/>
            <person name="Dinh H."/>
            <person name="Dugan-Rocha S."/>
            <person name="Fowler G."/>
            <person name="Garner T.T."/>
            <person name="Garnes J."/>
            <person name="Gnirke A."/>
            <person name="Hawes A."/>
            <person name="Hernandez J."/>
            <person name="Hines S."/>
            <person name="Holder M."/>
            <person name="Hume J."/>
            <person name="Jhangiani S.N."/>
            <person name="Joshi V."/>
            <person name="Khan Z.M."/>
            <person name="Jackson L."/>
            <person name="Kovar C."/>
            <person name="Kowis A."/>
            <person name="Lee S."/>
            <person name="Lewis L.R."/>
            <person name="Margolis J."/>
            <person name="Morgan M."/>
            <person name="Nazareth L.V."/>
            <person name="Nguyen N."/>
            <person name="Okwuonu G."/>
            <person name="Parker D."/>
            <person name="Richards S."/>
            <person name="Ruiz S.J."/>
            <person name="Santibanez J."/>
            <person name="Savard J."/>
            <person name="Scherer S.E."/>
            <person name="Schneider B."/>
            <person name="Sodergren E."/>
            <person name="Tautz D."/>
            <person name="Vattahil S."/>
            <person name="Villasana D."/>
            <person name="White C.S."/>
            <person name="Wright R."/>
            <person name="Park Y."/>
            <person name="Beeman R.W."/>
            <person name="Lord J."/>
            <person name="Oppert B."/>
            <person name="Lorenzen M."/>
            <person name="Brown S."/>
            <person name="Wang L."/>
            <person name="Savard J."/>
            <person name="Tautz D."/>
            <person name="Richards S."/>
            <person name="Weinstock G."/>
            <person name="Gibbs R.A."/>
            <person name="Liu Y."/>
            <person name="Worley K."/>
            <person name="Weinstock G."/>
            <person name="Elsik C.G."/>
            <person name="Reese J.T."/>
            <person name="Elhaik E."/>
            <person name="Landan G."/>
            <person name="Graur D."/>
            <person name="Arensburger P."/>
            <person name="Atkinson P."/>
            <person name="Beeman R.W."/>
            <person name="Beidler J."/>
            <person name="Brown S.J."/>
            <person name="Demuth J.P."/>
            <person name="Drury D.W."/>
            <person name="Du Y.Z."/>
            <person name="Fujiwara H."/>
            <person name="Lorenzen M."/>
            <person name="Maselli V."/>
            <person name="Osanai M."/>
            <person name="Park Y."/>
            <person name="Robertson H.M."/>
            <person name="Tu Z."/>
            <person name="Wang J.J."/>
            <person name="Wang S."/>
            <person name="Richards S."/>
            <person name="Song H."/>
            <person name="Zhang L."/>
            <person name="Sodergren E."/>
            <person name="Werner D."/>
            <person name="Stanke M."/>
            <person name="Morgenstern B."/>
            <person name="Solovyev V."/>
            <person name="Kosarev P."/>
            <person name="Brown G."/>
            <person name="Chen H.C."/>
            <person name="Ermolaeva O."/>
            <person name="Hlavina W."/>
            <person name="Kapustin Y."/>
            <person name="Kiryutin B."/>
            <person name="Kitts P."/>
            <person name="Maglott D."/>
            <person name="Pruitt K."/>
            <person name="Sapojnikov V."/>
            <person name="Souvorov A."/>
            <person name="Mackey A.J."/>
            <person name="Waterhouse R.M."/>
            <person name="Wyder S."/>
            <person name="Zdobnov E.M."/>
            <person name="Zdobnov E.M."/>
            <person name="Wyder S."/>
            <person name="Kriventseva E.V."/>
            <person name="Kadowaki T."/>
            <person name="Bork P."/>
            <person name="Aranda M."/>
            <person name="Bao R."/>
            <person name="Beermann A."/>
            <person name="Berns N."/>
            <person name="Bolognesi R."/>
            <person name="Bonneton F."/>
            <person name="Bopp D."/>
            <person name="Brown S.J."/>
            <person name="Bucher G."/>
            <person name="Butts T."/>
            <person name="Chaumot A."/>
            <person name="Denell R.E."/>
            <person name="Ferrier D.E."/>
            <person name="Friedrich M."/>
            <person name="Gordon C.M."/>
            <person name="Jindra M."/>
            <person name="Klingler M."/>
            <person name="Lan Q."/>
            <person name="Lattorff H.M."/>
            <person name="Laudet V."/>
            <person name="von Levetsow C."/>
            <person name="Liu Z."/>
            <person name="Lutz R."/>
            <person name="Lynch J.A."/>
            <person name="da Fonseca R.N."/>
            <person name="Posnien N."/>
            <person name="Reuter R."/>
            <person name="Roth S."/>
            <person name="Savard J."/>
            <person name="Schinko J.B."/>
            <person name="Schmitt C."/>
            <person name="Schoppmeier M."/>
            <person name="Schroder R."/>
            <person name="Shippy T.D."/>
            <person name="Simonnet F."/>
            <person name="Marques-Souza H."/>
            <person name="Tautz D."/>
            <person name="Tomoyasu Y."/>
            <person name="Trauner J."/>
            <person name="Van der Zee M."/>
            <person name="Vervoort M."/>
            <person name="Wittkopp N."/>
            <person name="Wimmer E.A."/>
            <person name="Yang X."/>
            <person name="Jones A.K."/>
            <person name="Sattelle D.B."/>
            <person name="Ebert P.R."/>
            <person name="Nelson D."/>
            <person name="Scott J.G."/>
            <person name="Beeman R.W."/>
            <person name="Muthukrishnan S."/>
            <person name="Kramer K.J."/>
            <person name="Arakane Y."/>
            <person name="Beeman R.W."/>
            <person name="Zhu Q."/>
            <person name="Hogenkamp D."/>
            <person name="Dixit R."/>
            <person name="Oppert B."/>
            <person name="Jiang H."/>
            <person name="Zou Z."/>
            <person name="Marshall J."/>
            <person name="Elpidina E."/>
            <person name="Vinokurov K."/>
            <person name="Oppert C."/>
            <person name="Zou Z."/>
            <person name="Evans J."/>
            <person name="Lu Z."/>
            <person name="Zhao P."/>
            <person name="Sumathipala N."/>
            <person name="Altincicek B."/>
            <person name="Vilcinskas A."/>
            <person name="Williams M."/>
            <person name="Hultmark D."/>
            <person name="Hetru C."/>
            <person name="Jiang H."/>
            <person name="Grimmelikhuijzen C.J."/>
            <person name="Hauser F."/>
            <person name="Cazzamali G."/>
            <person name="Williamson M."/>
            <person name="Park Y."/>
            <person name="Li B."/>
            <person name="Tanaka Y."/>
            <person name="Predel R."/>
            <person name="Neupert S."/>
            <person name="Schachtner J."/>
            <person name="Verleyen P."/>
            <person name="Raible F."/>
            <person name="Bork P."/>
            <person name="Friedrich M."/>
            <person name="Walden K.K."/>
            <person name="Robertson H.M."/>
            <person name="Angeli S."/>
            <person name="Foret S."/>
            <person name="Bucher G."/>
            <person name="Schuetz S."/>
            <person name="Maleszka R."/>
            <person name="Wimmer E.A."/>
            <person name="Beeman R.W."/>
            <person name="Lorenzen M."/>
            <person name="Tomoyasu Y."/>
            <person name="Miller S.C."/>
            <person name="Grossmann D."/>
            <person name="Bucher G."/>
        </authorList>
    </citation>
    <scope>NUCLEOTIDE SEQUENCE [LARGE SCALE GENOMIC DNA]</scope>
    <source>
        <strain evidence="9 10">Georgia GA2</strain>
    </source>
</reference>
<dbReference type="Gene3D" id="1.10.287.110">
    <property type="entry name" value="DnaJ domain"/>
    <property type="match status" value="1"/>
</dbReference>
<dbReference type="PROSITE" id="PS50076">
    <property type="entry name" value="DNAJ_2"/>
    <property type="match status" value="1"/>
</dbReference>
<dbReference type="FunCoup" id="D6WIK7">
    <property type="interactions" value="78"/>
</dbReference>
<accession>D6WIK7</accession>
<evidence type="ECO:0000256" key="4">
    <source>
        <dbReference type="ARBA" id="ARBA00022692"/>
    </source>
</evidence>
<evidence type="ECO:0000256" key="3">
    <source>
        <dbReference type="ARBA" id="ARBA00020945"/>
    </source>
</evidence>
<keyword evidence="4 7" id="KW-0812">Transmembrane</keyword>
<dbReference type="InParanoid" id="D6WIK7"/>
<feature type="transmembrane region" description="Helical" evidence="7">
    <location>
        <begin position="169"/>
        <end position="185"/>
    </location>
</feature>
<dbReference type="OrthoDB" id="10262359at2759"/>
<dbReference type="eggNOG" id="KOG0714">
    <property type="taxonomic scope" value="Eukaryota"/>
</dbReference>
<dbReference type="PANTHER" id="PTHR44733">
    <property type="entry name" value="DNAJ HOMOLOG SUBFAMILY C MEMBER 22"/>
    <property type="match status" value="1"/>
</dbReference>
<dbReference type="AlphaFoldDB" id="D6WIK7"/>
<evidence type="ECO:0000256" key="7">
    <source>
        <dbReference type="SAM" id="Phobius"/>
    </source>
</evidence>
<evidence type="ECO:0000256" key="6">
    <source>
        <dbReference type="ARBA" id="ARBA00023136"/>
    </source>
</evidence>
<evidence type="ECO:0000313" key="9">
    <source>
        <dbReference type="EMBL" id="EFA00002.1"/>
    </source>
</evidence>
<keyword evidence="5 7" id="KW-1133">Transmembrane helix</keyword>
<dbReference type="STRING" id="7070.D6WIK7"/>
<dbReference type="EMBL" id="KQ971321">
    <property type="protein sequence ID" value="EFA00002.1"/>
    <property type="molecule type" value="Genomic_DNA"/>
</dbReference>
<protein>
    <recommendedName>
        <fullName evidence="3">DnaJ homolog subfamily C member 22</fullName>
    </recommendedName>
</protein>
<evidence type="ECO:0000256" key="1">
    <source>
        <dbReference type="ARBA" id="ARBA00002080"/>
    </source>
</evidence>
<feature type="transmembrane region" description="Helical" evidence="7">
    <location>
        <begin position="87"/>
        <end position="109"/>
    </location>
</feature>
<dbReference type="Proteomes" id="UP000007266">
    <property type="component" value="Linkage group 3"/>
</dbReference>
<dbReference type="HOGENOM" id="CLU_057927_0_0_1"/>
<evidence type="ECO:0000256" key="2">
    <source>
        <dbReference type="ARBA" id="ARBA00004141"/>
    </source>
</evidence>
<evidence type="ECO:0000256" key="5">
    <source>
        <dbReference type="ARBA" id="ARBA00022989"/>
    </source>
</evidence>
<dbReference type="InterPro" id="IPR001623">
    <property type="entry name" value="DnaJ_domain"/>
</dbReference>
<dbReference type="OMA" id="VWWHCLL"/>
<dbReference type="PhylomeDB" id="D6WIK7"/>
<comment type="subcellular location">
    <subcellularLocation>
        <location evidence="2">Membrane</location>
        <topology evidence="2">Multi-pass membrane protein</topology>
    </subcellularLocation>
</comment>
<gene>
    <name evidence="9" type="primary">AUGUSTUS-3.0.2_02805</name>
    <name evidence="9" type="ORF">TcasGA2_TC002805</name>
</gene>